<feature type="region of interest" description="Disordered" evidence="1">
    <location>
        <begin position="1"/>
        <end position="51"/>
    </location>
</feature>
<reference evidence="2" key="1">
    <citation type="journal article" date="2023" name="Mol. Phylogenet. Evol.">
        <title>Genome-scale phylogeny and comparative genomics of the fungal order Sordariales.</title>
        <authorList>
            <person name="Hensen N."/>
            <person name="Bonometti L."/>
            <person name="Westerberg I."/>
            <person name="Brannstrom I.O."/>
            <person name="Guillou S."/>
            <person name="Cros-Aarteil S."/>
            <person name="Calhoun S."/>
            <person name="Haridas S."/>
            <person name="Kuo A."/>
            <person name="Mondo S."/>
            <person name="Pangilinan J."/>
            <person name="Riley R."/>
            <person name="LaButti K."/>
            <person name="Andreopoulos B."/>
            <person name="Lipzen A."/>
            <person name="Chen C."/>
            <person name="Yan M."/>
            <person name="Daum C."/>
            <person name="Ng V."/>
            <person name="Clum A."/>
            <person name="Steindorff A."/>
            <person name="Ohm R.A."/>
            <person name="Martin F."/>
            <person name="Silar P."/>
            <person name="Natvig D.O."/>
            <person name="Lalanne C."/>
            <person name="Gautier V."/>
            <person name="Ament-Velasquez S.L."/>
            <person name="Kruys A."/>
            <person name="Hutchinson M.I."/>
            <person name="Powell A.J."/>
            <person name="Barry K."/>
            <person name="Miller A.N."/>
            <person name="Grigoriev I.V."/>
            <person name="Debuchy R."/>
            <person name="Gladieux P."/>
            <person name="Hiltunen Thoren M."/>
            <person name="Johannesson H."/>
        </authorList>
    </citation>
    <scope>NUCLEOTIDE SEQUENCE</scope>
    <source>
        <strain evidence="2">CBS 757.83</strain>
    </source>
</reference>
<reference evidence="2" key="2">
    <citation type="submission" date="2023-05" db="EMBL/GenBank/DDBJ databases">
        <authorList>
            <consortium name="Lawrence Berkeley National Laboratory"/>
            <person name="Steindorff A."/>
            <person name="Hensen N."/>
            <person name="Bonometti L."/>
            <person name="Westerberg I."/>
            <person name="Brannstrom I.O."/>
            <person name="Guillou S."/>
            <person name="Cros-Aarteil S."/>
            <person name="Calhoun S."/>
            <person name="Haridas S."/>
            <person name="Kuo A."/>
            <person name="Mondo S."/>
            <person name="Pangilinan J."/>
            <person name="Riley R."/>
            <person name="Labutti K."/>
            <person name="Andreopoulos B."/>
            <person name="Lipzen A."/>
            <person name="Chen C."/>
            <person name="Yanf M."/>
            <person name="Daum C."/>
            <person name="Ng V."/>
            <person name="Clum A."/>
            <person name="Ohm R."/>
            <person name="Martin F."/>
            <person name="Silar P."/>
            <person name="Natvig D."/>
            <person name="Lalanne C."/>
            <person name="Gautier V."/>
            <person name="Ament-Velasquez S.L."/>
            <person name="Kruys A."/>
            <person name="Hutchinson M.I."/>
            <person name="Powell A.J."/>
            <person name="Barry K."/>
            <person name="Miller A.N."/>
            <person name="Grigoriev I.V."/>
            <person name="Debuchy R."/>
            <person name="Gladieux P."/>
            <person name="Thoren M.H."/>
            <person name="Johannesson H."/>
        </authorList>
    </citation>
    <scope>NUCLEOTIDE SEQUENCE</scope>
    <source>
        <strain evidence="2">CBS 757.83</strain>
    </source>
</reference>
<feature type="compositionally biased region" description="Polar residues" evidence="1">
    <location>
        <begin position="29"/>
        <end position="39"/>
    </location>
</feature>
<evidence type="ECO:0000313" key="3">
    <source>
        <dbReference type="Proteomes" id="UP001305647"/>
    </source>
</evidence>
<feature type="compositionally biased region" description="Pro residues" evidence="1">
    <location>
        <begin position="12"/>
        <end position="25"/>
    </location>
</feature>
<organism evidence="2 3">
    <name type="scientific">Parathielavia hyrcaniae</name>
    <dbReference type="NCBI Taxonomy" id="113614"/>
    <lineage>
        <taxon>Eukaryota</taxon>
        <taxon>Fungi</taxon>
        <taxon>Dikarya</taxon>
        <taxon>Ascomycota</taxon>
        <taxon>Pezizomycotina</taxon>
        <taxon>Sordariomycetes</taxon>
        <taxon>Sordariomycetidae</taxon>
        <taxon>Sordariales</taxon>
        <taxon>Chaetomiaceae</taxon>
        <taxon>Parathielavia</taxon>
    </lineage>
</organism>
<keyword evidence="3" id="KW-1185">Reference proteome</keyword>
<proteinExistence type="predicted"/>
<dbReference type="EMBL" id="MU863629">
    <property type="protein sequence ID" value="KAK4103076.1"/>
    <property type="molecule type" value="Genomic_DNA"/>
</dbReference>
<protein>
    <submittedName>
        <fullName evidence="2">Uncharacterized protein</fullName>
    </submittedName>
</protein>
<evidence type="ECO:0000256" key="1">
    <source>
        <dbReference type="SAM" id="MobiDB-lite"/>
    </source>
</evidence>
<gene>
    <name evidence="2" type="ORF">N658DRAFT_494398</name>
</gene>
<evidence type="ECO:0000313" key="2">
    <source>
        <dbReference type="EMBL" id="KAK4103076.1"/>
    </source>
</evidence>
<comment type="caution">
    <text evidence="2">The sequence shown here is derived from an EMBL/GenBank/DDBJ whole genome shotgun (WGS) entry which is preliminary data.</text>
</comment>
<dbReference type="AlphaFoldDB" id="A0AAN6T3N9"/>
<dbReference type="Proteomes" id="UP001305647">
    <property type="component" value="Unassembled WGS sequence"/>
</dbReference>
<accession>A0AAN6T3N9</accession>
<sequence>MGGTTTTFESPVPAPNSPSITPRPPLYLSFSSGRSSTGTPPLDLCTTIYRY</sequence>
<name>A0AAN6T3N9_9PEZI</name>